<comment type="caution">
    <text evidence="10">The sequence shown here is derived from an EMBL/GenBank/DDBJ whole genome shotgun (WGS) entry which is preliminary data.</text>
</comment>
<evidence type="ECO:0000259" key="8">
    <source>
        <dbReference type="PROSITE" id="PS50192"/>
    </source>
</evidence>
<dbReference type="SMART" id="SM00304">
    <property type="entry name" value="HAMP"/>
    <property type="match status" value="2"/>
</dbReference>
<reference evidence="10 11" key="1">
    <citation type="submission" date="2024-07" db="EMBL/GenBank/DDBJ databases">
        <title>Genomic Encyclopedia of Type Strains, Phase V (KMG-V): Genome sequencing to study the core and pangenomes of soil and plant-associated prokaryotes.</title>
        <authorList>
            <person name="Whitman W."/>
        </authorList>
    </citation>
    <scope>NUCLEOTIDE SEQUENCE [LARGE SCALE GENOMIC DNA]</scope>
    <source>
        <strain evidence="10 11">USDA 152</strain>
    </source>
</reference>
<accession>A0ABV4FXI6</accession>
<comment type="subcellular location">
    <subcellularLocation>
        <location evidence="1">Cell inner membrane</location>
        <topology evidence="1">Multi-pass membrane protein</topology>
    </subcellularLocation>
</comment>
<evidence type="ECO:0000256" key="5">
    <source>
        <dbReference type="PROSITE-ProRule" id="PRU00284"/>
    </source>
</evidence>
<feature type="domain" description="T-SNARE coiled-coil homology" evidence="8">
    <location>
        <begin position="594"/>
        <end position="656"/>
    </location>
</feature>
<keyword evidence="2" id="KW-0997">Cell inner membrane</keyword>
<protein>
    <submittedName>
        <fullName evidence="10">Methyl-accepting chemotaxis protein</fullName>
    </submittedName>
</protein>
<dbReference type="Pfam" id="PF00015">
    <property type="entry name" value="MCPsignal"/>
    <property type="match status" value="1"/>
</dbReference>
<evidence type="ECO:0000256" key="4">
    <source>
        <dbReference type="ARBA" id="ARBA00029447"/>
    </source>
</evidence>
<keyword evidence="6" id="KW-1133">Transmembrane helix</keyword>
<dbReference type="PANTHER" id="PTHR32089:SF112">
    <property type="entry name" value="LYSOZYME-LIKE PROTEIN-RELATED"/>
    <property type="match status" value="1"/>
</dbReference>
<dbReference type="Gene3D" id="1.10.287.950">
    <property type="entry name" value="Methyl-accepting chemotaxis protein"/>
    <property type="match status" value="1"/>
</dbReference>
<dbReference type="PANTHER" id="PTHR32089">
    <property type="entry name" value="METHYL-ACCEPTING CHEMOTAXIS PROTEIN MCPB"/>
    <property type="match status" value="1"/>
</dbReference>
<feature type="domain" description="Methyl-accepting transducer" evidence="7">
    <location>
        <begin position="424"/>
        <end position="664"/>
    </location>
</feature>
<comment type="similarity">
    <text evidence="4">Belongs to the methyl-accepting chemotaxis (MCP) protein family.</text>
</comment>
<sequence length="698" mass="72830">MHLRIGTVLPVIISALALMGVAATGYTAIHAYHDRQEAEIFVGLNGISQSLLHSAGQWAKERGMTNAALNSPEVLPADRRSEIDAVRATSDRAFRDAVQRLRGVTAMKGAEQRISEAERAFQSFESLRRRVDANLAKPGSERDAEVVKAFAPAITDLIEVAANRLRLTQETLTSSPSAAMARLVGLRHLTAEMAENAGRERALLGGLISSHAKLAADGIGRIATFRGHVELAWETVAPIADRTDVPAALARAIKSVNEDYFQTYGALRAEILAAGPSGEYKIGSRDYVSRATTAINSILGLADAIGAAAGTEAAEQAKASASNLIISVAILLASLGLTLLSFWVAVSRIVRPLSALTAAMDELAGGNFAVVLPGLGRKDEVGDMAHAVETFKVKAEQKAHEGADAKIRQDQIAAEQRRADMHRLAGQFETAVGEIVDAVSSASTELEASAGAMNVTAARAQKLAVTVADGSEEASANVQSVASATEQLSSSVNEISRRVQDSARMANEAVDQVRLTDGHIDGLSRAVAKIGDVVELIDQIAGQTNLLALNATIEAARAGESGRGFAVVASEVKALAAQTAKATGEIAQQITGIQSATQESVAAIRDIGGTIARLSEIAAAIAAAVEEQGAATQEITRNVQQAAKGAQQASSNVGEVERGAAETGASSSQVLSAAQMLSRDSNRLKLEVGKFLNAVRAA</sequence>
<dbReference type="CDD" id="cd06225">
    <property type="entry name" value="HAMP"/>
    <property type="match status" value="1"/>
</dbReference>
<name>A0ABV4FXI6_9BRAD</name>
<dbReference type="InterPro" id="IPR003660">
    <property type="entry name" value="HAMP_dom"/>
</dbReference>
<evidence type="ECO:0000259" key="9">
    <source>
        <dbReference type="PROSITE" id="PS50885"/>
    </source>
</evidence>
<evidence type="ECO:0000259" key="7">
    <source>
        <dbReference type="PROSITE" id="PS50111"/>
    </source>
</evidence>
<dbReference type="PROSITE" id="PS50111">
    <property type="entry name" value="CHEMOTAXIS_TRANSDUC_2"/>
    <property type="match status" value="1"/>
</dbReference>
<evidence type="ECO:0000256" key="6">
    <source>
        <dbReference type="SAM" id="Phobius"/>
    </source>
</evidence>
<evidence type="ECO:0000313" key="11">
    <source>
        <dbReference type="Proteomes" id="UP001565369"/>
    </source>
</evidence>
<dbReference type="PROSITE" id="PS50885">
    <property type="entry name" value="HAMP"/>
    <property type="match status" value="1"/>
</dbReference>
<evidence type="ECO:0000256" key="1">
    <source>
        <dbReference type="ARBA" id="ARBA00004429"/>
    </source>
</evidence>
<dbReference type="SMART" id="SM00283">
    <property type="entry name" value="MA"/>
    <property type="match status" value="1"/>
</dbReference>
<evidence type="ECO:0000256" key="3">
    <source>
        <dbReference type="ARBA" id="ARBA00023224"/>
    </source>
</evidence>
<keyword evidence="6" id="KW-0472">Membrane</keyword>
<dbReference type="RefSeq" id="WP_028143381.1">
    <property type="nucleotide sequence ID" value="NZ_AP021854.1"/>
</dbReference>
<keyword evidence="3 5" id="KW-0807">Transducer</keyword>
<dbReference type="Gene3D" id="6.10.340.10">
    <property type="match status" value="1"/>
</dbReference>
<gene>
    <name evidence="10" type="ORF">ABIG07_005257</name>
</gene>
<organism evidence="10 11">
    <name type="scientific">Bradyrhizobium ottawaense</name>
    <dbReference type="NCBI Taxonomy" id="931866"/>
    <lineage>
        <taxon>Bacteria</taxon>
        <taxon>Pseudomonadati</taxon>
        <taxon>Pseudomonadota</taxon>
        <taxon>Alphaproteobacteria</taxon>
        <taxon>Hyphomicrobiales</taxon>
        <taxon>Nitrobacteraceae</taxon>
        <taxon>Bradyrhizobium</taxon>
    </lineage>
</organism>
<evidence type="ECO:0000313" key="10">
    <source>
        <dbReference type="EMBL" id="MEY9456309.1"/>
    </source>
</evidence>
<dbReference type="Proteomes" id="UP001565369">
    <property type="component" value="Unassembled WGS sequence"/>
</dbReference>
<keyword evidence="2" id="KW-1003">Cell membrane</keyword>
<dbReference type="SUPFAM" id="SSF58104">
    <property type="entry name" value="Methyl-accepting chemotaxis protein (MCP) signaling domain"/>
    <property type="match status" value="1"/>
</dbReference>
<feature type="domain" description="HAMP" evidence="9">
    <location>
        <begin position="347"/>
        <end position="400"/>
    </location>
</feature>
<dbReference type="InterPro" id="IPR004089">
    <property type="entry name" value="MCPsignal_dom"/>
</dbReference>
<proteinExistence type="inferred from homology"/>
<evidence type="ECO:0000256" key="2">
    <source>
        <dbReference type="ARBA" id="ARBA00022519"/>
    </source>
</evidence>
<dbReference type="PROSITE" id="PS50192">
    <property type="entry name" value="T_SNARE"/>
    <property type="match status" value="1"/>
</dbReference>
<keyword evidence="6" id="KW-0812">Transmembrane</keyword>
<dbReference type="InterPro" id="IPR000727">
    <property type="entry name" value="T_SNARE_dom"/>
</dbReference>
<dbReference type="EMBL" id="JBGBZJ010000003">
    <property type="protein sequence ID" value="MEY9456309.1"/>
    <property type="molecule type" value="Genomic_DNA"/>
</dbReference>
<keyword evidence="11" id="KW-1185">Reference proteome</keyword>
<feature type="transmembrane region" description="Helical" evidence="6">
    <location>
        <begin position="324"/>
        <end position="346"/>
    </location>
</feature>
<dbReference type="Pfam" id="PF00672">
    <property type="entry name" value="HAMP"/>
    <property type="match status" value="1"/>
</dbReference>